<dbReference type="AlphaFoldDB" id="A0A7I8K2V1"/>
<dbReference type="EMBL" id="LR746265">
    <property type="protein sequence ID" value="CAA7390415.1"/>
    <property type="molecule type" value="Genomic_DNA"/>
</dbReference>
<protein>
    <submittedName>
        <fullName evidence="2">Uncharacterized protein</fullName>
    </submittedName>
</protein>
<reference evidence="2" key="1">
    <citation type="submission" date="2020-02" db="EMBL/GenBank/DDBJ databases">
        <authorList>
            <person name="Scholz U."/>
            <person name="Mascher M."/>
            <person name="Fiebig A."/>
        </authorList>
    </citation>
    <scope>NUCLEOTIDE SEQUENCE</scope>
</reference>
<organism evidence="2 3">
    <name type="scientific">Spirodela intermedia</name>
    <name type="common">Intermediate duckweed</name>
    <dbReference type="NCBI Taxonomy" id="51605"/>
    <lineage>
        <taxon>Eukaryota</taxon>
        <taxon>Viridiplantae</taxon>
        <taxon>Streptophyta</taxon>
        <taxon>Embryophyta</taxon>
        <taxon>Tracheophyta</taxon>
        <taxon>Spermatophyta</taxon>
        <taxon>Magnoliopsida</taxon>
        <taxon>Liliopsida</taxon>
        <taxon>Araceae</taxon>
        <taxon>Lemnoideae</taxon>
        <taxon>Spirodela</taxon>
    </lineage>
</organism>
<keyword evidence="3" id="KW-1185">Reference proteome</keyword>
<name>A0A7I8K2V1_SPIIN</name>
<evidence type="ECO:0000256" key="1">
    <source>
        <dbReference type="SAM" id="MobiDB-lite"/>
    </source>
</evidence>
<dbReference type="Proteomes" id="UP000663760">
    <property type="component" value="Chromosome 2"/>
</dbReference>
<feature type="region of interest" description="Disordered" evidence="1">
    <location>
        <begin position="1"/>
        <end position="26"/>
    </location>
</feature>
<evidence type="ECO:0000313" key="3">
    <source>
        <dbReference type="Proteomes" id="UP000663760"/>
    </source>
</evidence>
<proteinExistence type="predicted"/>
<sequence>MIQRRLAWPLRKDDMHKSRNGPNPKP</sequence>
<gene>
    <name evidence="2" type="ORF">SI8410_02001915</name>
</gene>
<evidence type="ECO:0000313" key="2">
    <source>
        <dbReference type="EMBL" id="CAA7390415.1"/>
    </source>
</evidence>
<accession>A0A7I8K2V1</accession>